<comment type="caution">
    <text evidence="3">The sequence shown here is derived from an EMBL/GenBank/DDBJ whole genome shotgun (WGS) entry which is preliminary data.</text>
</comment>
<reference evidence="3 4" key="1">
    <citation type="journal article" date="2023" name="Sci. Data">
        <title>Genome assembly of the Korean intertidal mud-creeper Batillaria attramentaria.</title>
        <authorList>
            <person name="Patra A.K."/>
            <person name="Ho P.T."/>
            <person name="Jun S."/>
            <person name="Lee S.J."/>
            <person name="Kim Y."/>
            <person name="Won Y.J."/>
        </authorList>
    </citation>
    <scope>NUCLEOTIDE SEQUENCE [LARGE SCALE GENOMIC DNA]</scope>
    <source>
        <strain evidence="3">Wonlab-2016</strain>
    </source>
</reference>
<organism evidence="3 4">
    <name type="scientific">Batillaria attramentaria</name>
    <dbReference type="NCBI Taxonomy" id="370345"/>
    <lineage>
        <taxon>Eukaryota</taxon>
        <taxon>Metazoa</taxon>
        <taxon>Spiralia</taxon>
        <taxon>Lophotrochozoa</taxon>
        <taxon>Mollusca</taxon>
        <taxon>Gastropoda</taxon>
        <taxon>Caenogastropoda</taxon>
        <taxon>Sorbeoconcha</taxon>
        <taxon>Cerithioidea</taxon>
        <taxon>Batillariidae</taxon>
        <taxon>Batillaria</taxon>
    </lineage>
</organism>
<evidence type="ECO:0000256" key="1">
    <source>
        <dbReference type="SAM" id="MobiDB-lite"/>
    </source>
</evidence>
<sequence length="180" mass="17874">MDALSVGIIIIVGCVVFLFISAILIYQNAQTEAKLLKKRQMKKMGRASSRGSAAAVMIAALSGRHGRASLAGLDVEQLLGQGFVLGTATEQPASLSHVSEARAAALARRLPAGAEGGARAGNAKGGAGPVGESDSGRGSSSDGDYNAGPRARHVRNGAPAAGAAGGVLASKSKAGGKKGK</sequence>
<gene>
    <name evidence="3" type="ORF">BaRGS_00038611</name>
</gene>
<name>A0ABD0J600_9CAEN</name>
<keyword evidence="2" id="KW-0812">Transmembrane</keyword>
<dbReference type="EMBL" id="JACVVK020000631">
    <property type="protein sequence ID" value="KAK7461634.1"/>
    <property type="molecule type" value="Genomic_DNA"/>
</dbReference>
<proteinExistence type="predicted"/>
<keyword evidence="4" id="KW-1185">Reference proteome</keyword>
<feature type="compositionally biased region" description="Low complexity" evidence="1">
    <location>
        <begin position="157"/>
        <end position="173"/>
    </location>
</feature>
<feature type="region of interest" description="Disordered" evidence="1">
    <location>
        <begin position="114"/>
        <end position="180"/>
    </location>
</feature>
<evidence type="ECO:0000313" key="4">
    <source>
        <dbReference type="Proteomes" id="UP001519460"/>
    </source>
</evidence>
<feature type="transmembrane region" description="Helical" evidence="2">
    <location>
        <begin position="6"/>
        <end position="26"/>
    </location>
</feature>
<evidence type="ECO:0000313" key="3">
    <source>
        <dbReference type="EMBL" id="KAK7461634.1"/>
    </source>
</evidence>
<feature type="compositionally biased region" description="Gly residues" evidence="1">
    <location>
        <begin position="114"/>
        <end position="129"/>
    </location>
</feature>
<keyword evidence="2" id="KW-0472">Membrane</keyword>
<dbReference type="AlphaFoldDB" id="A0ABD0J600"/>
<keyword evidence="2" id="KW-1133">Transmembrane helix</keyword>
<accession>A0ABD0J600</accession>
<protein>
    <submittedName>
        <fullName evidence="3">Uncharacterized protein</fullName>
    </submittedName>
</protein>
<evidence type="ECO:0000256" key="2">
    <source>
        <dbReference type="SAM" id="Phobius"/>
    </source>
</evidence>
<dbReference type="Proteomes" id="UP001519460">
    <property type="component" value="Unassembled WGS sequence"/>
</dbReference>